<reference evidence="3" key="1">
    <citation type="submission" date="2022-11" db="UniProtKB">
        <authorList>
            <consortium name="WormBaseParasite"/>
        </authorList>
    </citation>
    <scope>IDENTIFICATION</scope>
</reference>
<feature type="region of interest" description="Disordered" evidence="1">
    <location>
        <begin position="1"/>
        <end position="24"/>
    </location>
</feature>
<evidence type="ECO:0000256" key="1">
    <source>
        <dbReference type="SAM" id="MobiDB-lite"/>
    </source>
</evidence>
<protein>
    <submittedName>
        <fullName evidence="3">Uncharacterized protein</fullName>
    </submittedName>
</protein>
<dbReference type="WBParaSite" id="nRc.2.0.1.t30686-RA">
    <property type="protein sequence ID" value="nRc.2.0.1.t30686-RA"/>
    <property type="gene ID" value="nRc.2.0.1.g30686"/>
</dbReference>
<name>A0A915JWI5_ROMCU</name>
<dbReference type="AlphaFoldDB" id="A0A915JWI5"/>
<sequence length="110" mass="12865">MNRAAFDRTSNKQYGKRPTVTSNQSARNENLLSVDCIPFRYVRKAQYKLPLILAMYTCLFRRNGMECNRRNVTERKGNFRSVRLEVTVGRFRKIAVKLLTIRSVGKGKYK</sequence>
<organism evidence="2 3">
    <name type="scientific">Romanomermis culicivorax</name>
    <name type="common">Nematode worm</name>
    <dbReference type="NCBI Taxonomy" id="13658"/>
    <lineage>
        <taxon>Eukaryota</taxon>
        <taxon>Metazoa</taxon>
        <taxon>Ecdysozoa</taxon>
        <taxon>Nematoda</taxon>
        <taxon>Enoplea</taxon>
        <taxon>Dorylaimia</taxon>
        <taxon>Mermithida</taxon>
        <taxon>Mermithoidea</taxon>
        <taxon>Mermithidae</taxon>
        <taxon>Romanomermis</taxon>
    </lineage>
</organism>
<evidence type="ECO:0000313" key="3">
    <source>
        <dbReference type="WBParaSite" id="nRc.2.0.1.t30686-RA"/>
    </source>
</evidence>
<accession>A0A915JWI5</accession>
<evidence type="ECO:0000313" key="2">
    <source>
        <dbReference type="Proteomes" id="UP000887565"/>
    </source>
</evidence>
<proteinExistence type="predicted"/>
<dbReference type="Proteomes" id="UP000887565">
    <property type="component" value="Unplaced"/>
</dbReference>
<feature type="compositionally biased region" description="Basic and acidic residues" evidence="1">
    <location>
        <begin position="1"/>
        <end position="10"/>
    </location>
</feature>
<keyword evidence="2" id="KW-1185">Reference proteome</keyword>